<evidence type="ECO:0000313" key="2">
    <source>
        <dbReference type="EMBL" id="CAI5443505.1"/>
    </source>
</evidence>
<sequence>MTSWTPKELEQCLSINLLDDIVPKLTEKERTILEDSKISDKPIIDKILQSLYAKSPRIGEFYDSSDDFRIDFEIIRATPEFYRYGKDKPGEIDKSFHKNDMTIIYTSDKSKRFVSKNDLAKMFCMFDVDTEMEVISTPVYHFWIDCFLSEKIARDLENCYELVDYSIWELIKTELRNYKFSKSFPEEVDLNKEFEGLRIYFGAQAEKYDDFMSKILIPSIKMLNFITDVSSTRAAYMEIVRIIETTIAVYKKFIEVFQPFSKSSKYQLPYVRCFQIFTASTNVDNDYLVAEVSAALKILRKNLNPQIDLESEAERKLGIVRFINEKQLEELLKSYDISKKELTIVNWRYVITSRKVLVPVISSYGTLIKASNEALIGVLCYLIRNMQLFRNIKEDALKEVVEWFKKQVNAFVHNMLHAIELWKITELIEEAKHNFSKYKPNLEIFQVPQKNEYKKKEVKEYVRKMMRPFELNIDYFEYVYSLADKMTRKTIYVLYEVCLRKEFGQLVNESNEKMSEEFRKQSEELKISSENKKDSIEMESEVAECEKLCLKSENDSELVEASNSTETDRLSEENHMLCLKYEEELKLKDAELEKLRLKFEEDLKLKDSEIEKIRLKLKEELNLKNAENEKLRLKSEEEINLKNAENERLRKQSEEELQLKNVEIENLRKKSEEDMKLKDSENKRLCLKLEEDLKLAEISKNTEIERLSKENHMLRMKFEEDLNLKNAENERLREKFSNAIKLRDAENENLSKENQKLHEKMRNFEEFFKESIIQTKNHEKLKNSERVFSLDYDGFTDSMYSNLHKIMEKHPKNGEIQKMKRELDGFDDKFDDYLENIRGEIERIQDSEEIEEEIQKLVEKCRKLIEE</sequence>
<reference evidence="2" key="1">
    <citation type="submission" date="2022-11" db="EMBL/GenBank/DDBJ databases">
        <authorList>
            <person name="Kikuchi T."/>
        </authorList>
    </citation>
    <scope>NUCLEOTIDE SEQUENCE</scope>
    <source>
        <strain evidence="2">PS1010</strain>
    </source>
</reference>
<comment type="caution">
    <text evidence="2">The sequence shown here is derived from an EMBL/GenBank/DDBJ whole genome shotgun (WGS) entry which is preliminary data.</text>
</comment>
<gene>
    <name evidence="2" type="ORF">CAMP_LOCUS6142</name>
</gene>
<dbReference type="EMBL" id="CANHGI010000002">
    <property type="protein sequence ID" value="CAI5443505.1"/>
    <property type="molecule type" value="Genomic_DNA"/>
</dbReference>
<organism evidence="2 3">
    <name type="scientific">Caenorhabditis angaria</name>
    <dbReference type="NCBI Taxonomy" id="860376"/>
    <lineage>
        <taxon>Eukaryota</taxon>
        <taxon>Metazoa</taxon>
        <taxon>Ecdysozoa</taxon>
        <taxon>Nematoda</taxon>
        <taxon>Chromadorea</taxon>
        <taxon>Rhabditida</taxon>
        <taxon>Rhabditina</taxon>
        <taxon>Rhabditomorpha</taxon>
        <taxon>Rhabditoidea</taxon>
        <taxon>Rhabditidae</taxon>
        <taxon>Peloderinae</taxon>
        <taxon>Caenorhabditis</taxon>
    </lineage>
</organism>
<feature type="coiled-coil region" evidence="1">
    <location>
        <begin position="715"/>
        <end position="767"/>
    </location>
</feature>
<feature type="coiled-coil region" evidence="1">
    <location>
        <begin position="816"/>
        <end position="867"/>
    </location>
</feature>
<feature type="coiled-coil region" evidence="1">
    <location>
        <begin position="578"/>
        <end position="674"/>
    </location>
</feature>
<keyword evidence="1" id="KW-0175">Coiled coil</keyword>
<dbReference type="AlphaFoldDB" id="A0A9P1IF67"/>
<accession>A0A9P1IF67</accession>
<evidence type="ECO:0000313" key="3">
    <source>
        <dbReference type="Proteomes" id="UP001152747"/>
    </source>
</evidence>
<dbReference type="Proteomes" id="UP001152747">
    <property type="component" value="Unassembled WGS sequence"/>
</dbReference>
<proteinExistence type="predicted"/>
<name>A0A9P1IF67_9PELO</name>
<evidence type="ECO:0000256" key="1">
    <source>
        <dbReference type="SAM" id="Coils"/>
    </source>
</evidence>
<keyword evidence="3" id="KW-1185">Reference proteome</keyword>
<protein>
    <submittedName>
        <fullName evidence="2">Uncharacterized protein</fullName>
    </submittedName>
</protein>